<organism evidence="2 3">
    <name type="scientific">Labedaea rhizosphaerae</name>
    <dbReference type="NCBI Taxonomy" id="598644"/>
    <lineage>
        <taxon>Bacteria</taxon>
        <taxon>Bacillati</taxon>
        <taxon>Actinomycetota</taxon>
        <taxon>Actinomycetes</taxon>
        <taxon>Pseudonocardiales</taxon>
        <taxon>Pseudonocardiaceae</taxon>
        <taxon>Labedaea</taxon>
    </lineage>
</organism>
<evidence type="ECO:0000256" key="1">
    <source>
        <dbReference type="SAM" id="Phobius"/>
    </source>
</evidence>
<name>A0A4R6SIH4_LABRH</name>
<comment type="caution">
    <text evidence="2">The sequence shown here is derived from an EMBL/GenBank/DDBJ whole genome shotgun (WGS) entry which is preliminary data.</text>
</comment>
<sequence>MSVRWYVVVVVAATVLAGVYFAVAEVADPASLVPGTSASARVFGAYTTVRAVVLLAPLVWFLVLRRWAALRLMLLLNGVVQLLDTVPGLVFLHAPQVVGPAVFAVALLVAARLLGRDDLASVPR</sequence>
<evidence type="ECO:0008006" key="4">
    <source>
        <dbReference type="Google" id="ProtNLM"/>
    </source>
</evidence>
<keyword evidence="1" id="KW-0472">Membrane</keyword>
<dbReference type="Proteomes" id="UP000295444">
    <property type="component" value="Unassembled WGS sequence"/>
</dbReference>
<reference evidence="2 3" key="1">
    <citation type="submission" date="2019-03" db="EMBL/GenBank/DDBJ databases">
        <title>Genomic Encyclopedia of Type Strains, Phase IV (KMG-IV): sequencing the most valuable type-strain genomes for metagenomic binning, comparative biology and taxonomic classification.</title>
        <authorList>
            <person name="Goeker M."/>
        </authorList>
    </citation>
    <scope>NUCLEOTIDE SEQUENCE [LARGE SCALE GENOMIC DNA]</scope>
    <source>
        <strain evidence="2 3">DSM 45361</strain>
    </source>
</reference>
<evidence type="ECO:0000313" key="2">
    <source>
        <dbReference type="EMBL" id="TDQ01473.1"/>
    </source>
</evidence>
<feature type="transmembrane region" description="Helical" evidence="1">
    <location>
        <begin position="97"/>
        <end position="115"/>
    </location>
</feature>
<dbReference type="EMBL" id="SNXZ01000002">
    <property type="protein sequence ID" value="TDQ01473.1"/>
    <property type="molecule type" value="Genomic_DNA"/>
</dbReference>
<proteinExistence type="predicted"/>
<keyword evidence="1" id="KW-1133">Transmembrane helix</keyword>
<accession>A0A4R6SIH4</accession>
<feature type="transmembrane region" description="Helical" evidence="1">
    <location>
        <begin position="5"/>
        <end position="23"/>
    </location>
</feature>
<gene>
    <name evidence="2" type="ORF">EV186_1021342</name>
</gene>
<protein>
    <recommendedName>
        <fullName evidence="4">DoxX-like protein</fullName>
    </recommendedName>
</protein>
<feature type="transmembrane region" description="Helical" evidence="1">
    <location>
        <begin position="43"/>
        <end position="63"/>
    </location>
</feature>
<keyword evidence="3" id="KW-1185">Reference proteome</keyword>
<keyword evidence="1" id="KW-0812">Transmembrane</keyword>
<dbReference type="AlphaFoldDB" id="A0A4R6SIH4"/>
<evidence type="ECO:0000313" key="3">
    <source>
        <dbReference type="Proteomes" id="UP000295444"/>
    </source>
</evidence>